<evidence type="ECO:0000313" key="3">
    <source>
        <dbReference type="EMBL" id="ODQ47308.1"/>
    </source>
</evidence>
<dbReference type="Pfam" id="PF07500">
    <property type="entry name" value="TFIIS_M"/>
    <property type="match status" value="1"/>
</dbReference>
<dbReference type="AlphaFoldDB" id="A0A1E3NNQ4"/>
<name>A0A1E3NNQ4_9ASCO</name>
<dbReference type="Proteomes" id="UP000094455">
    <property type="component" value="Unassembled WGS sequence"/>
</dbReference>
<accession>A0A1E3NNQ4</accession>
<dbReference type="InterPro" id="IPR003618">
    <property type="entry name" value="TFIIS_cen_dom"/>
</dbReference>
<organism evidence="3 4">
    <name type="scientific">Pichia membranifaciens NRRL Y-2026</name>
    <dbReference type="NCBI Taxonomy" id="763406"/>
    <lineage>
        <taxon>Eukaryota</taxon>
        <taxon>Fungi</taxon>
        <taxon>Dikarya</taxon>
        <taxon>Ascomycota</taxon>
        <taxon>Saccharomycotina</taxon>
        <taxon>Pichiomycetes</taxon>
        <taxon>Pichiales</taxon>
        <taxon>Pichiaceae</taxon>
        <taxon>Pichia</taxon>
    </lineage>
</organism>
<evidence type="ECO:0000259" key="2">
    <source>
        <dbReference type="PROSITE" id="PS51321"/>
    </source>
</evidence>
<feature type="region of interest" description="Disordered" evidence="1">
    <location>
        <begin position="1"/>
        <end position="31"/>
    </location>
</feature>
<dbReference type="OrthoDB" id="44867at2759"/>
<keyword evidence="4" id="KW-1185">Reference proteome</keyword>
<dbReference type="EMBL" id="KV454002">
    <property type="protein sequence ID" value="ODQ47308.1"/>
    <property type="molecule type" value="Genomic_DNA"/>
</dbReference>
<protein>
    <recommendedName>
        <fullName evidence="2">TFIIS central domain-containing protein</fullName>
    </recommendedName>
</protein>
<gene>
    <name evidence="3" type="ORF">PICMEDRAFT_10314</name>
</gene>
<sequence length="194" mass="21914">MAISHNSPVKKIQKSIISGSQSSVSATDRGGIAIGDDPDDVWNKTRAACVKAVMKTFETEKNRHKDVEWRESPQSAASKYEQCLFKKNSYSLNAYKLRFRKDLTALKNSKTEFALDILAGELDIDDFVSFDEKDLISKKQQAKDSKLLDEELKNKMGKQFPTNINQIKNQNVFIGEKWGISESAAKIDPDFDED</sequence>
<proteinExistence type="predicted"/>
<evidence type="ECO:0000256" key="1">
    <source>
        <dbReference type="SAM" id="MobiDB-lite"/>
    </source>
</evidence>
<feature type="domain" description="TFIIS central" evidence="2">
    <location>
        <begin position="45"/>
        <end position="163"/>
    </location>
</feature>
<reference evidence="3 4" key="1">
    <citation type="journal article" date="2016" name="Proc. Natl. Acad. Sci. U.S.A.">
        <title>Comparative genomics of biotechnologically important yeasts.</title>
        <authorList>
            <person name="Riley R."/>
            <person name="Haridas S."/>
            <person name="Wolfe K.H."/>
            <person name="Lopes M.R."/>
            <person name="Hittinger C.T."/>
            <person name="Goeker M."/>
            <person name="Salamov A.A."/>
            <person name="Wisecaver J.H."/>
            <person name="Long T.M."/>
            <person name="Calvey C.H."/>
            <person name="Aerts A.L."/>
            <person name="Barry K.W."/>
            <person name="Choi C."/>
            <person name="Clum A."/>
            <person name="Coughlan A.Y."/>
            <person name="Deshpande S."/>
            <person name="Douglass A.P."/>
            <person name="Hanson S.J."/>
            <person name="Klenk H.-P."/>
            <person name="LaButti K.M."/>
            <person name="Lapidus A."/>
            <person name="Lindquist E.A."/>
            <person name="Lipzen A.M."/>
            <person name="Meier-Kolthoff J.P."/>
            <person name="Ohm R.A."/>
            <person name="Otillar R.P."/>
            <person name="Pangilinan J.L."/>
            <person name="Peng Y."/>
            <person name="Rokas A."/>
            <person name="Rosa C.A."/>
            <person name="Scheuner C."/>
            <person name="Sibirny A.A."/>
            <person name="Slot J.C."/>
            <person name="Stielow J.B."/>
            <person name="Sun H."/>
            <person name="Kurtzman C.P."/>
            <person name="Blackwell M."/>
            <person name="Grigoriev I.V."/>
            <person name="Jeffries T.W."/>
        </authorList>
    </citation>
    <scope>NUCLEOTIDE SEQUENCE [LARGE SCALE GENOMIC DNA]</scope>
    <source>
        <strain evidence="3 4">NRRL Y-2026</strain>
    </source>
</reference>
<dbReference type="Gene3D" id="1.10.472.30">
    <property type="entry name" value="Transcription elongation factor S-II, central domain"/>
    <property type="match status" value="1"/>
</dbReference>
<dbReference type="PROSITE" id="PS51321">
    <property type="entry name" value="TFIIS_CENTRAL"/>
    <property type="match status" value="1"/>
</dbReference>
<dbReference type="SUPFAM" id="SSF46942">
    <property type="entry name" value="Elongation factor TFIIS domain 2"/>
    <property type="match status" value="1"/>
</dbReference>
<dbReference type="RefSeq" id="XP_019018421.1">
    <property type="nucleotide sequence ID" value="XM_019159660.1"/>
</dbReference>
<dbReference type="InterPro" id="IPR036575">
    <property type="entry name" value="TFIIS_cen_dom_sf"/>
</dbReference>
<dbReference type="GO" id="GO:0006351">
    <property type="term" value="P:DNA-templated transcription"/>
    <property type="evidence" value="ECO:0007669"/>
    <property type="project" value="InterPro"/>
</dbReference>
<feature type="compositionally biased region" description="Low complexity" evidence="1">
    <location>
        <begin position="14"/>
        <end position="25"/>
    </location>
</feature>
<evidence type="ECO:0000313" key="4">
    <source>
        <dbReference type="Proteomes" id="UP000094455"/>
    </source>
</evidence>
<dbReference type="GeneID" id="30176347"/>